<keyword evidence="1" id="KW-0282">Flagellum</keyword>
<dbReference type="Proteomes" id="UP000258016">
    <property type="component" value="Chromosome"/>
</dbReference>
<gene>
    <name evidence="1" type="ORF">B5J99_03925</name>
</gene>
<dbReference type="RefSeq" id="WP_117351545.1">
    <property type="nucleotide sequence ID" value="NZ_CP020083.1"/>
</dbReference>
<dbReference type="EMBL" id="CP020083">
    <property type="protein sequence ID" value="ASR50725.1"/>
    <property type="molecule type" value="Genomic_DNA"/>
</dbReference>
<sequence>MSSYLGSVGSNGDRVTRAIATSARRTGVDFTYLMGQARIESGMNPDAKASTSSATGLYQFIDQSWLGVVDKHGAKHGLDWAANAIQRDGKGRYRVADTETRQAILALRKNPEVAALMAGEFASDNRQYLEGSLGRQAAPVDLYLAHFLGPEGARQFLAAHDANPDAAAAPQFGRAAHANRNIFYDRSGNPRSFAEIRGRFADKLGGAANGGGSRLPREGNDLPQVQPADYVRLANARAARPEMTASLGGNDNARLAYMLLAAMGA</sequence>
<dbReference type="Gene3D" id="1.10.530.10">
    <property type="match status" value="1"/>
</dbReference>
<keyword evidence="1" id="KW-0969">Cilium</keyword>
<keyword evidence="1" id="KW-0966">Cell projection</keyword>
<proteinExistence type="predicted"/>
<name>A0ABN5B4V6_9SPHN</name>
<evidence type="ECO:0000313" key="1">
    <source>
        <dbReference type="EMBL" id="ASR50725.1"/>
    </source>
</evidence>
<dbReference type="SUPFAM" id="SSF53955">
    <property type="entry name" value="Lysozyme-like"/>
    <property type="match status" value="1"/>
</dbReference>
<protein>
    <submittedName>
        <fullName evidence="1">Flagellar biosynthesis protein FlgJ</fullName>
    </submittedName>
</protein>
<evidence type="ECO:0000313" key="2">
    <source>
        <dbReference type="Proteomes" id="UP000258016"/>
    </source>
</evidence>
<accession>A0ABN5B4V6</accession>
<reference evidence="1 2" key="1">
    <citation type="submission" date="2017-03" db="EMBL/GenBank/DDBJ databases">
        <title>Complete genome sequence of Blastomonas fulva degrading microcsystin LR.</title>
        <authorList>
            <person name="Lee H.-g."/>
            <person name="Jin L."/>
            <person name="oh H.-M."/>
        </authorList>
    </citation>
    <scope>NUCLEOTIDE SEQUENCE [LARGE SCALE GENOMIC DNA]</scope>
    <source>
        <strain evidence="1 2">T2</strain>
    </source>
</reference>
<keyword evidence="2" id="KW-1185">Reference proteome</keyword>
<dbReference type="InterPro" id="IPR023346">
    <property type="entry name" value="Lysozyme-like_dom_sf"/>
</dbReference>
<dbReference type="GeneID" id="303484719"/>
<organism evidence="1 2">
    <name type="scientific">Blastomonas fulva</name>
    <dbReference type="NCBI Taxonomy" id="1550728"/>
    <lineage>
        <taxon>Bacteria</taxon>
        <taxon>Pseudomonadati</taxon>
        <taxon>Pseudomonadota</taxon>
        <taxon>Alphaproteobacteria</taxon>
        <taxon>Sphingomonadales</taxon>
        <taxon>Sphingomonadaceae</taxon>
        <taxon>Blastomonas</taxon>
    </lineage>
</organism>